<name>A0ACB7F3D4_NIBAL</name>
<evidence type="ECO:0000313" key="2">
    <source>
        <dbReference type="Proteomes" id="UP000805704"/>
    </source>
</evidence>
<gene>
    <name evidence="1" type="primary">KANSL1</name>
    <name evidence="1" type="ORF">GBF38_010469</name>
</gene>
<organism evidence="1 2">
    <name type="scientific">Nibea albiflora</name>
    <name type="common">Yellow drum</name>
    <name type="synonym">Corvina albiflora</name>
    <dbReference type="NCBI Taxonomy" id="240163"/>
    <lineage>
        <taxon>Eukaryota</taxon>
        <taxon>Metazoa</taxon>
        <taxon>Chordata</taxon>
        <taxon>Craniata</taxon>
        <taxon>Vertebrata</taxon>
        <taxon>Euteleostomi</taxon>
        <taxon>Actinopterygii</taxon>
        <taxon>Neopterygii</taxon>
        <taxon>Teleostei</taxon>
        <taxon>Neoteleostei</taxon>
        <taxon>Acanthomorphata</taxon>
        <taxon>Eupercaria</taxon>
        <taxon>Sciaenidae</taxon>
        <taxon>Nibea</taxon>
    </lineage>
</organism>
<proteinExistence type="predicted"/>
<sequence>MAAMAPALTDAPAEAHHIRFKLAAPSSSLSPASAENNGNASNILLHSSGPAKCKANSEECPLNFCGGDQEQQQQQQPQADSVAQASALSKLQPLVASYLCSDVTPVPTTKESIKLQGVLIKQSVLKSHRILNGGGDFLLRKRQPIELSGGPLKSLMSGSTNGGGQPMAPVNGLAKKLATMSGPGCVVAVNGDKPSATTDSQSQSLPLDSETLTATLSGHIPVKGTLKQKHSSGVSQNTDGKNLEPQVLQSVALSPFTHDNPNPTEQANLEEADSHTPTSQSQGSDRERPGSSQQGSPSCTPAPQTPLPCSSSSDSLDAHVRERTLLNSSRQAEIESRLRRLRKRLQVVQAKQVERHIHQQLGGFLDTALNRLLAGNRKSEAATPTATWRTGRHSSSNNRDGLGRFLKSGAIPLELERLYLSGSANLHSAERAFDSDVTESSSGGDSDLEEEELARVDIEQRHVKIWKRAESRYTVERAAIISHWNWLQAHISDLEYRIRQQTDIYRQIRASKGSVELGGVAPSAVSAGGTEVKTEPVNTQDGGSERLEYTGPAHVTNAEAGPWKGPNAQPVNDVLSRMAESADTKHQQAYDSTCVAARTRPLVSCRRRRLIQPNAVPNLNGKVSLTCVCARVCVRVCVDGFDAEIRGDAQRSSCIQCNCRINPSCVMCGGWPTPREDPQYELPTLERLSRLDLGVHPILSFPDDVCIGLRLQQVMKSQWQSKSLERSKPLKKLSLKHKLSSSKEKHKFTNSLMAVRLGHYKNRAEKPRTAESSVGGGGSSSSSAVLNTPRLEGQAVCKTERLQAISTPLGPFDKNYSRKRLREHSLDRTDTSPKLFLDSSSTCPTLANMHSSLHSPLTRQLSTSSENSTPLGPGSQSIPSTSQQQQQPIKRRRGESSFDINNIVIPMSVAATTRVEKLQYKEILTPSWRSVDIFSQPITEEENEREVEDLTDAAFTQHHQPYEDQERSRWTWMALAPAKRRGSRSYKSVDGRTTPLLCGTNPPTPQPASPDPGHCPMLHDYSHVPSPMSPASPDTTSNPHTPCSRDSHRLLSSEDTRCSTPDFTFEERTVAPWERRSFPLPEDPAPEPEAESDHIRPRMRSISGCRATAYGRLDSDDMEMPCEDDAGVPKHKASTHR</sequence>
<keyword evidence="2" id="KW-1185">Reference proteome</keyword>
<protein>
    <submittedName>
        <fullName evidence="1">KAT8 regulatory NSL complex subunit 1</fullName>
    </submittedName>
</protein>
<evidence type="ECO:0000313" key="1">
    <source>
        <dbReference type="EMBL" id="KAG8008831.1"/>
    </source>
</evidence>
<dbReference type="Proteomes" id="UP000805704">
    <property type="component" value="Chromosome 18"/>
</dbReference>
<dbReference type="EMBL" id="CM024806">
    <property type="protein sequence ID" value="KAG8008831.1"/>
    <property type="molecule type" value="Genomic_DNA"/>
</dbReference>
<comment type="caution">
    <text evidence="1">The sequence shown here is derived from an EMBL/GenBank/DDBJ whole genome shotgun (WGS) entry which is preliminary data.</text>
</comment>
<reference evidence="1" key="1">
    <citation type="submission" date="2020-04" db="EMBL/GenBank/DDBJ databases">
        <title>A chromosome-scale assembly and high-density genetic map of the yellow drum (Nibea albiflora) genome.</title>
        <authorList>
            <person name="Xu D."/>
            <person name="Zhang W."/>
            <person name="Chen R."/>
            <person name="Tan P."/>
            <person name="Wang L."/>
            <person name="Song H."/>
            <person name="Tian L."/>
            <person name="Zhu Q."/>
            <person name="Wang B."/>
        </authorList>
    </citation>
    <scope>NUCLEOTIDE SEQUENCE</scope>
    <source>
        <strain evidence="1">ZJHYS-2018</strain>
    </source>
</reference>
<accession>A0ACB7F3D4</accession>